<accession>A0A517XKV8</accession>
<feature type="chain" id="PRO_5021840748" description="Alginate biosynthesis protein AlgF" evidence="2">
    <location>
        <begin position="23"/>
        <end position="188"/>
    </location>
</feature>
<gene>
    <name evidence="3" type="ORF">ETAA1_00170</name>
</gene>
<feature type="signal peptide" evidence="2">
    <location>
        <begin position="1"/>
        <end position="22"/>
    </location>
</feature>
<evidence type="ECO:0000256" key="1">
    <source>
        <dbReference type="SAM" id="MobiDB-lite"/>
    </source>
</evidence>
<dbReference type="AlphaFoldDB" id="A0A517XKV8"/>
<sequence length="188" mass="19613" precursor="true">MRYRFAAAAAALSCVLVGPAQVGPAQVGPAKRYVSKEGGFAVVFPGGGPVKSKTTDTPGGPRSSTVGTESHGKAYKVTYAELSPQVFNGRTPDLIYLDLLSGAGFELNQQKVIPGKNENTGREVVIEKDGKFTRTQMFLSGSKLYILFAGGDKTAVLGKDGQGFFKSFEITPPAKPKAGNDAPPGGEG</sequence>
<dbReference type="KEGG" id="uli:ETAA1_00170"/>
<organism evidence="3 4">
    <name type="scientific">Urbifossiella limnaea</name>
    <dbReference type="NCBI Taxonomy" id="2528023"/>
    <lineage>
        <taxon>Bacteria</taxon>
        <taxon>Pseudomonadati</taxon>
        <taxon>Planctomycetota</taxon>
        <taxon>Planctomycetia</taxon>
        <taxon>Gemmatales</taxon>
        <taxon>Gemmataceae</taxon>
        <taxon>Urbifossiella</taxon>
    </lineage>
</organism>
<dbReference type="Proteomes" id="UP000319576">
    <property type="component" value="Chromosome"/>
</dbReference>
<protein>
    <recommendedName>
        <fullName evidence="5">Alginate biosynthesis protein AlgF</fullName>
    </recommendedName>
</protein>
<evidence type="ECO:0000313" key="3">
    <source>
        <dbReference type="EMBL" id="QDU18134.1"/>
    </source>
</evidence>
<evidence type="ECO:0000313" key="4">
    <source>
        <dbReference type="Proteomes" id="UP000319576"/>
    </source>
</evidence>
<evidence type="ECO:0000256" key="2">
    <source>
        <dbReference type="SAM" id="SignalP"/>
    </source>
</evidence>
<name>A0A517XKV8_9BACT</name>
<feature type="region of interest" description="Disordered" evidence="1">
    <location>
        <begin position="47"/>
        <end position="69"/>
    </location>
</feature>
<dbReference type="EMBL" id="CP036273">
    <property type="protein sequence ID" value="QDU18134.1"/>
    <property type="molecule type" value="Genomic_DNA"/>
</dbReference>
<reference evidence="3 4" key="1">
    <citation type="submission" date="2019-02" db="EMBL/GenBank/DDBJ databases">
        <title>Deep-cultivation of Planctomycetes and their phenomic and genomic characterization uncovers novel biology.</title>
        <authorList>
            <person name="Wiegand S."/>
            <person name="Jogler M."/>
            <person name="Boedeker C."/>
            <person name="Pinto D."/>
            <person name="Vollmers J."/>
            <person name="Rivas-Marin E."/>
            <person name="Kohn T."/>
            <person name="Peeters S.H."/>
            <person name="Heuer A."/>
            <person name="Rast P."/>
            <person name="Oberbeckmann S."/>
            <person name="Bunk B."/>
            <person name="Jeske O."/>
            <person name="Meyerdierks A."/>
            <person name="Storesund J.E."/>
            <person name="Kallscheuer N."/>
            <person name="Luecker S."/>
            <person name="Lage O.M."/>
            <person name="Pohl T."/>
            <person name="Merkel B.J."/>
            <person name="Hornburger P."/>
            <person name="Mueller R.-W."/>
            <person name="Bruemmer F."/>
            <person name="Labrenz M."/>
            <person name="Spormann A.M."/>
            <person name="Op den Camp H."/>
            <person name="Overmann J."/>
            <person name="Amann R."/>
            <person name="Jetten M.S.M."/>
            <person name="Mascher T."/>
            <person name="Medema M.H."/>
            <person name="Devos D.P."/>
            <person name="Kaster A.-K."/>
            <person name="Ovreas L."/>
            <person name="Rohde M."/>
            <person name="Galperin M.Y."/>
            <person name="Jogler C."/>
        </authorList>
    </citation>
    <scope>NUCLEOTIDE SEQUENCE [LARGE SCALE GENOMIC DNA]</scope>
    <source>
        <strain evidence="3 4">ETA_A1</strain>
    </source>
</reference>
<evidence type="ECO:0008006" key="5">
    <source>
        <dbReference type="Google" id="ProtNLM"/>
    </source>
</evidence>
<keyword evidence="4" id="KW-1185">Reference proteome</keyword>
<keyword evidence="2" id="KW-0732">Signal</keyword>
<dbReference type="RefSeq" id="WP_145233199.1">
    <property type="nucleotide sequence ID" value="NZ_CP036273.1"/>
</dbReference>
<feature type="region of interest" description="Disordered" evidence="1">
    <location>
        <begin position="169"/>
        <end position="188"/>
    </location>
</feature>
<proteinExistence type="predicted"/>